<organism evidence="1 2">
    <name type="scientific">Oryza sativa subsp. japonica</name>
    <name type="common">Rice</name>
    <dbReference type="NCBI Taxonomy" id="39947"/>
    <lineage>
        <taxon>Eukaryota</taxon>
        <taxon>Viridiplantae</taxon>
        <taxon>Streptophyta</taxon>
        <taxon>Embryophyta</taxon>
        <taxon>Tracheophyta</taxon>
        <taxon>Spermatophyta</taxon>
        <taxon>Magnoliopsida</taxon>
        <taxon>Liliopsida</taxon>
        <taxon>Poales</taxon>
        <taxon>Poaceae</taxon>
        <taxon>BOP clade</taxon>
        <taxon>Oryzoideae</taxon>
        <taxon>Oryzeae</taxon>
        <taxon>Oryzinae</taxon>
        <taxon>Oryza</taxon>
        <taxon>Oryza sativa</taxon>
    </lineage>
</organism>
<reference evidence="2" key="2">
    <citation type="journal article" date="2008" name="Nucleic Acids Res.">
        <title>The rice annotation project database (RAP-DB): 2008 update.</title>
        <authorList>
            <consortium name="The rice annotation project (RAP)"/>
        </authorList>
    </citation>
    <scope>GENOME REANNOTATION</scope>
    <source>
        <strain evidence="2">cv. Nipponbare</strain>
    </source>
</reference>
<dbReference type="KEGG" id="dosa:Os05g0172000"/>
<evidence type="ECO:0000313" key="1">
    <source>
        <dbReference type="EMBL" id="BAF16691.1"/>
    </source>
</evidence>
<accession>Q0DKD2</accession>
<reference evidence="1 2" key="1">
    <citation type="journal article" date="2005" name="Nature">
        <title>The map-based sequence of the rice genome.</title>
        <authorList>
            <consortium name="International rice genome sequencing project (IRGSP)"/>
            <person name="Matsumoto T."/>
            <person name="Wu J."/>
            <person name="Kanamori H."/>
            <person name="Katayose Y."/>
            <person name="Fujisawa M."/>
            <person name="Namiki N."/>
            <person name="Mizuno H."/>
            <person name="Yamamoto K."/>
            <person name="Antonio B.A."/>
            <person name="Baba T."/>
            <person name="Sakata K."/>
            <person name="Nagamura Y."/>
            <person name="Aoki H."/>
            <person name="Arikawa K."/>
            <person name="Arita K."/>
            <person name="Bito T."/>
            <person name="Chiden Y."/>
            <person name="Fujitsuka N."/>
            <person name="Fukunaka R."/>
            <person name="Hamada M."/>
            <person name="Harada C."/>
            <person name="Hayashi A."/>
            <person name="Hijishita S."/>
            <person name="Honda M."/>
            <person name="Hosokawa S."/>
            <person name="Ichikawa Y."/>
            <person name="Idonuma A."/>
            <person name="Iijima M."/>
            <person name="Ikeda M."/>
            <person name="Ikeno M."/>
            <person name="Ito K."/>
            <person name="Ito S."/>
            <person name="Ito T."/>
            <person name="Ito Y."/>
            <person name="Ito Y."/>
            <person name="Iwabuchi A."/>
            <person name="Kamiya K."/>
            <person name="Karasawa W."/>
            <person name="Kurita K."/>
            <person name="Katagiri S."/>
            <person name="Kikuta A."/>
            <person name="Kobayashi H."/>
            <person name="Kobayashi N."/>
            <person name="Machita K."/>
            <person name="Maehara T."/>
            <person name="Masukawa M."/>
            <person name="Mizubayashi T."/>
            <person name="Mukai Y."/>
            <person name="Nagasaki H."/>
            <person name="Nagata Y."/>
            <person name="Naito S."/>
            <person name="Nakashima M."/>
            <person name="Nakama Y."/>
            <person name="Nakamichi Y."/>
            <person name="Nakamura M."/>
            <person name="Meguro A."/>
            <person name="Negishi M."/>
            <person name="Ohta I."/>
            <person name="Ohta T."/>
            <person name="Okamoto M."/>
            <person name="Ono N."/>
            <person name="Saji S."/>
            <person name="Sakaguchi M."/>
            <person name="Sakai K."/>
            <person name="Shibata M."/>
            <person name="Shimokawa T."/>
            <person name="Song J."/>
            <person name="Takazaki Y."/>
            <person name="Terasawa K."/>
            <person name="Tsugane M."/>
            <person name="Tsuji K."/>
            <person name="Ueda S."/>
            <person name="Waki K."/>
            <person name="Yamagata H."/>
            <person name="Yamamoto M."/>
            <person name="Yamamoto S."/>
            <person name="Yamane H."/>
            <person name="Yoshiki S."/>
            <person name="Yoshihara R."/>
            <person name="Yukawa K."/>
            <person name="Zhong H."/>
            <person name="Yano M."/>
            <person name="Yuan Q."/>
            <person name="Ouyang S."/>
            <person name="Liu J."/>
            <person name="Jones K.M."/>
            <person name="Gansberger K."/>
            <person name="Moffat K."/>
            <person name="Hill J."/>
            <person name="Bera J."/>
            <person name="Fadrosh D."/>
            <person name="Jin S."/>
            <person name="Johri S."/>
            <person name="Kim M."/>
            <person name="Overton L."/>
            <person name="Reardon M."/>
            <person name="Tsitrin T."/>
            <person name="Vuong H."/>
            <person name="Weaver B."/>
            <person name="Ciecko A."/>
            <person name="Tallon L."/>
            <person name="Jackson J."/>
            <person name="Pai G."/>
            <person name="Aken S.V."/>
            <person name="Utterback T."/>
            <person name="Reidmuller S."/>
            <person name="Feldblyum T."/>
            <person name="Hsiao J."/>
            <person name="Zismann V."/>
            <person name="Iobst S."/>
            <person name="de Vazeille A.R."/>
            <person name="Buell C.R."/>
            <person name="Ying K."/>
            <person name="Li Y."/>
            <person name="Lu T."/>
            <person name="Huang Y."/>
            <person name="Zhao Q."/>
            <person name="Feng Q."/>
            <person name="Zhang L."/>
            <person name="Zhu J."/>
            <person name="Weng Q."/>
            <person name="Mu J."/>
            <person name="Lu Y."/>
            <person name="Fan D."/>
            <person name="Liu Y."/>
            <person name="Guan J."/>
            <person name="Zhang Y."/>
            <person name="Yu S."/>
            <person name="Liu X."/>
            <person name="Zhang Y."/>
            <person name="Hong G."/>
            <person name="Han B."/>
            <person name="Choisne N."/>
            <person name="Demange N."/>
            <person name="Orjeda G."/>
            <person name="Samain S."/>
            <person name="Cattolico L."/>
            <person name="Pelletier E."/>
            <person name="Couloux A."/>
            <person name="Segurens B."/>
            <person name="Wincker P."/>
            <person name="D'Hont A."/>
            <person name="Scarpelli C."/>
            <person name="Weissenbach J."/>
            <person name="Salanoubat M."/>
            <person name="Quetier F."/>
            <person name="Yu Y."/>
            <person name="Kim H.R."/>
            <person name="Rambo T."/>
            <person name="Currie J."/>
            <person name="Collura K."/>
            <person name="Luo M."/>
            <person name="Yang T."/>
            <person name="Ammiraju J.S.S."/>
            <person name="Engler F."/>
            <person name="Soderlund C."/>
            <person name="Wing R.A."/>
            <person name="Palmer L.E."/>
            <person name="de la Bastide M."/>
            <person name="Spiegel L."/>
            <person name="Nascimento L."/>
            <person name="Zutavern T."/>
            <person name="O'Shaughnessy A."/>
            <person name="Dike S."/>
            <person name="Dedhia N."/>
            <person name="Preston R."/>
            <person name="Balija V."/>
            <person name="McCombie W.R."/>
            <person name="Chow T."/>
            <person name="Chen H."/>
            <person name="Chung M."/>
            <person name="Chen C."/>
            <person name="Shaw J."/>
            <person name="Wu H."/>
            <person name="Hsiao K."/>
            <person name="Chao Y."/>
            <person name="Chu M."/>
            <person name="Cheng C."/>
            <person name="Hour A."/>
            <person name="Lee P."/>
            <person name="Lin S."/>
            <person name="Lin Y."/>
            <person name="Liou J."/>
            <person name="Liu S."/>
            <person name="Hsing Y."/>
            <person name="Raghuvanshi S."/>
            <person name="Mohanty A."/>
            <person name="Bharti A.K."/>
            <person name="Gaur A."/>
            <person name="Gupta V."/>
            <person name="Kumar D."/>
            <person name="Ravi V."/>
            <person name="Vij S."/>
            <person name="Kapur A."/>
            <person name="Khurana P."/>
            <person name="Khurana P."/>
            <person name="Khurana J.P."/>
            <person name="Tyagi A.K."/>
            <person name="Gaikwad K."/>
            <person name="Singh A."/>
            <person name="Dalal V."/>
            <person name="Srivastava S."/>
            <person name="Dixit A."/>
            <person name="Pal A.K."/>
            <person name="Ghazi I.A."/>
            <person name="Yadav M."/>
            <person name="Pandit A."/>
            <person name="Bhargava A."/>
            <person name="Sureshbabu K."/>
            <person name="Batra K."/>
            <person name="Sharma T.R."/>
            <person name="Mohapatra T."/>
            <person name="Singh N.K."/>
            <person name="Messing J."/>
            <person name="Nelson A.B."/>
            <person name="Fuks G."/>
            <person name="Kavchok S."/>
            <person name="Keizer G."/>
            <person name="Linton E."/>
            <person name="Llaca V."/>
            <person name="Song R."/>
            <person name="Tanyolac B."/>
            <person name="Young S."/>
            <person name="Ho-Il K."/>
            <person name="Hahn J.H."/>
            <person name="Sangsakoo G."/>
            <person name="Vanavichit A."/>
            <person name="de Mattos Luiz.A.T."/>
            <person name="Zimmer P.D."/>
            <person name="Malone G."/>
            <person name="Dellagostin O."/>
            <person name="de Oliveira A.C."/>
            <person name="Bevan M."/>
            <person name="Bancroft I."/>
            <person name="Minx P."/>
            <person name="Cordum H."/>
            <person name="Wilson R."/>
            <person name="Cheng Z."/>
            <person name="Jin W."/>
            <person name="Jiang J."/>
            <person name="Leong S.A."/>
            <person name="Iwama H."/>
            <person name="Gojobori T."/>
            <person name="Itoh T."/>
            <person name="Niimura Y."/>
            <person name="Fujii Y."/>
            <person name="Habara T."/>
            <person name="Sakai H."/>
            <person name="Sato Y."/>
            <person name="Wilson G."/>
            <person name="Kumar K."/>
            <person name="McCouch S."/>
            <person name="Juretic N."/>
            <person name="Hoen D."/>
            <person name="Wright S."/>
            <person name="Bruskiewich R."/>
            <person name="Bureau T."/>
            <person name="Miyao A."/>
            <person name="Hirochika H."/>
            <person name="Nishikawa T."/>
            <person name="Kadowaki K."/>
            <person name="Sugiura M."/>
            <person name="Burr B."/>
            <person name="Sasaki T."/>
        </authorList>
    </citation>
    <scope>NUCLEOTIDE SEQUENCE [LARGE SCALE GENOMIC DNA]</scope>
    <source>
        <strain evidence="2">cv. Nipponbare</strain>
    </source>
</reference>
<protein>
    <submittedName>
        <fullName evidence="1">Os05g0172000 protein</fullName>
    </submittedName>
</protein>
<dbReference type="EMBL" id="AP008211">
    <property type="protein sequence ID" value="BAF16691.1"/>
    <property type="molecule type" value="Genomic_DNA"/>
</dbReference>
<evidence type="ECO:0000313" key="2">
    <source>
        <dbReference type="Proteomes" id="UP000000763"/>
    </source>
</evidence>
<dbReference type="AlphaFoldDB" id="Q0DKD2"/>
<name>Q0DKD2_ORYSJ</name>
<gene>
    <name evidence="1" type="ordered locus">Os05g0172000</name>
</gene>
<dbReference type="Proteomes" id="UP000000763">
    <property type="component" value="Chromosome 5"/>
</dbReference>
<proteinExistence type="predicted"/>
<sequence length="80" mass="8284">MCASSPTWIAFVDDGTAHCAAAAAVAGEEDACCCCLMTAALLQAAMTSGWSAPRGTTGRLSQLQISIMKPSGSWKKIWST</sequence>